<protein>
    <recommendedName>
        <fullName evidence="3">DUF6759 domain-containing protein</fullName>
    </recommendedName>
</protein>
<feature type="compositionally biased region" description="Basic residues" evidence="1">
    <location>
        <begin position="220"/>
        <end position="233"/>
    </location>
</feature>
<dbReference type="Pfam" id="PF20545">
    <property type="entry name" value="DUF6759"/>
    <property type="match status" value="1"/>
</dbReference>
<keyword evidence="2" id="KW-0732">Signal</keyword>
<evidence type="ECO:0000256" key="2">
    <source>
        <dbReference type="SAM" id="SignalP"/>
    </source>
</evidence>
<organism evidence="4 5">
    <name type="scientific">Chryseobacterium oryzae</name>
    <dbReference type="NCBI Taxonomy" id="2929799"/>
    <lineage>
        <taxon>Bacteria</taxon>
        <taxon>Pseudomonadati</taxon>
        <taxon>Bacteroidota</taxon>
        <taxon>Flavobacteriia</taxon>
        <taxon>Flavobacteriales</taxon>
        <taxon>Weeksellaceae</taxon>
        <taxon>Chryseobacterium group</taxon>
        <taxon>Chryseobacterium</taxon>
    </lineage>
</organism>
<dbReference type="RefSeq" id="WP_243576832.1">
    <property type="nucleotide sequence ID" value="NZ_CP094529.1"/>
</dbReference>
<sequence length="233" mass="26754">MRKNWLLAIVFGLFISSCASNSANEEILKSNNIQEIEKYLSQAHPEDPKRRILKQHLIAIKNTEWTKGRKDAKPMEARPLFFNLPDLASAKKNTEARDELFRKLMAETPEEHQEKTVKLLNTLFNKDINSNEVILLIKNNSDCNLVLEISGKKFYNLPVPSKGENSIVVNKDNYSLSGSLCDVMYQNKKEINKSFIMVLNNPGYNENIDRLEKSPNLKSTVKKRNTSKSKRRA</sequence>
<feature type="chain" id="PRO_5046171622" description="DUF6759 domain-containing protein" evidence="2">
    <location>
        <begin position="23"/>
        <end position="233"/>
    </location>
</feature>
<name>A0ABY4BLE0_9FLAO</name>
<evidence type="ECO:0000313" key="5">
    <source>
        <dbReference type="Proteomes" id="UP000831068"/>
    </source>
</evidence>
<dbReference type="PROSITE" id="PS51257">
    <property type="entry name" value="PROKAR_LIPOPROTEIN"/>
    <property type="match status" value="1"/>
</dbReference>
<feature type="signal peptide" evidence="2">
    <location>
        <begin position="1"/>
        <end position="22"/>
    </location>
</feature>
<dbReference type="Proteomes" id="UP000831068">
    <property type="component" value="Chromosome"/>
</dbReference>
<dbReference type="InterPro" id="IPR046647">
    <property type="entry name" value="DUF6759"/>
</dbReference>
<evidence type="ECO:0000313" key="4">
    <source>
        <dbReference type="EMBL" id="UOE38566.1"/>
    </source>
</evidence>
<evidence type="ECO:0000256" key="1">
    <source>
        <dbReference type="SAM" id="MobiDB-lite"/>
    </source>
</evidence>
<evidence type="ECO:0000259" key="3">
    <source>
        <dbReference type="Pfam" id="PF20545"/>
    </source>
</evidence>
<feature type="domain" description="DUF6759" evidence="3">
    <location>
        <begin position="110"/>
        <end position="201"/>
    </location>
</feature>
<accession>A0ABY4BLE0</accession>
<gene>
    <name evidence="4" type="ORF">MTP08_01965</name>
</gene>
<reference evidence="4 5" key="1">
    <citation type="submission" date="2022-03" db="EMBL/GenBank/DDBJ databases">
        <title>Chryseobacterium sp. isolated from the Andong Sikhe.</title>
        <authorList>
            <person name="Won M."/>
            <person name="Kim S.-J."/>
            <person name="Kwon S.-W."/>
        </authorList>
    </citation>
    <scope>NUCLEOTIDE SEQUENCE [LARGE SCALE GENOMIC DNA]</scope>
    <source>
        <strain evidence="4 5">ADR-1</strain>
    </source>
</reference>
<feature type="region of interest" description="Disordered" evidence="1">
    <location>
        <begin position="209"/>
        <end position="233"/>
    </location>
</feature>
<dbReference type="EMBL" id="CP094529">
    <property type="protein sequence ID" value="UOE38566.1"/>
    <property type="molecule type" value="Genomic_DNA"/>
</dbReference>
<keyword evidence="5" id="KW-1185">Reference proteome</keyword>
<proteinExistence type="predicted"/>